<proteinExistence type="predicted"/>
<comment type="caution">
    <text evidence="2">The sequence shown here is derived from an EMBL/GenBank/DDBJ whole genome shotgun (WGS) entry which is preliminary data.</text>
</comment>
<dbReference type="SUPFAM" id="SSF82171">
    <property type="entry name" value="DPP6 N-terminal domain-like"/>
    <property type="match status" value="1"/>
</dbReference>
<evidence type="ECO:0000313" key="3">
    <source>
        <dbReference type="Proteomes" id="UP000177982"/>
    </source>
</evidence>
<name>A0A1G2KYG6_9BACT</name>
<accession>A0A1G2KYG6</accession>
<evidence type="ECO:0000313" key="2">
    <source>
        <dbReference type="EMBL" id="OHA04516.1"/>
    </source>
</evidence>
<evidence type="ECO:0000256" key="1">
    <source>
        <dbReference type="SAM" id="Phobius"/>
    </source>
</evidence>
<reference evidence="2 3" key="1">
    <citation type="journal article" date="2016" name="Nat. Commun.">
        <title>Thousands of microbial genomes shed light on interconnected biogeochemical processes in an aquifer system.</title>
        <authorList>
            <person name="Anantharaman K."/>
            <person name="Brown C.T."/>
            <person name="Hug L.A."/>
            <person name="Sharon I."/>
            <person name="Castelle C.J."/>
            <person name="Probst A.J."/>
            <person name="Thomas B.C."/>
            <person name="Singh A."/>
            <person name="Wilkins M.J."/>
            <person name="Karaoz U."/>
            <person name="Brodie E.L."/>
            <person name="Williams K.H."/>
            <person name="Hubbard S.S."/>
            <person name="Banfield J.F."/>
        </authorList>
    </citation>
    <scope>NUCLEOTIDE SEQUENCE [LARGE SCALE GENOMIC DNA]</scope>
</reference>
<dbReference type="Proteomes" id="UP000177982">
    <property type="component" value="Unassembled WGS sequence"/>
</dbReference>
<dbReference type="EMBL" id="MHQO01000076">
    <property type="protein sequence ID" value="OHA04516.1"/>
    <property type="molecule type" value="Genomic_DNA"/>
</dbReference>
<evidence type="ECO:0008006" key="4">
    <source>
        <dbReference type="Google" id="ProtNLM"/>
    </source>
</evidence>
<gene>
    <name evidence="2" type="ORF">A2934_02285</name>
</gene>
<keyword evidence="1" id="KW-1133">Transmembrane helix</keyword>
<keyword evidence="1" id="KW-0472">Membrane</keyword>
<dbReference type="AlphaFoldDB" id="A0A1G2KYG6"/>
<organism evidence="2 3">
    <name type="scientific">Candidatus Sungbacteria bacterium RIFCSPLOWO2_01_FULL_47_10</name>
    <dbReference type="NCBI Taxonomy" id="1802276"/>
    <lineage>
        <taxon>Bacteria</taxon>
        <taxon>Candidatus Sungiibacteriota</taxon>
    </lineage>
</organism>
<sequence>MVISKIKRRTLFYACVGVFLVLSTFVMLYAFGYYINFRDQTLTKTGGIFVKSSNASGIKIFLGGELVKETLFIMSGALLANLAEGEYVVEIQKDGFLSWKKKINVQKEVVTEIRNIFLVPDRAGANNATSFGTTTSRYSLLSLSPDETALLIRDQGDGLLLRANIPDIVQKNGIKAITPEKNILSAAWNKDSTRILMKELGGRFSILDPAERAPNNTTPLPESLDDEEKNKPARVIAVEFDPAFSGVLLLDDSGVLSRFNYAQKGTTSVQTLLENVNSFAVSNDTVLLLFQNGFFGRLRKNEDRVEVLGRKGVYFSGNNARMHGSPEGGVYLIDESGGLFVMENDDLEIQPQDGSVLGAEFDAKSRKLLYWKEGEFFIVYLKDEQYQPYREKGTRVVIPFSGGKIKNAAWYGADGEHIVFLTDDGVYITDIDGRGGYDIKKIIDGTIRNFFISAKNKRLYWDDGRMVYETSL</sequence>
<feature type="transmembrane region" description="Helical" evidence="1">
    <location>
        <begin position="12"/>
        <end position="35"/>
    </location>
</feature>
<keyword evidence="1" id="KW-0812">Transmembrane</keyword>
<protein>
    <recommendedName>
        <fullName evidence="4">PEGA domain-containing protein</fullName>
    </recommendedName>
</protein>